<dbReference type="STRING" id="77166.U4UIU2"/>
<dbReference type="Gene3D" id="2.160.10.10">
    <property type="entry name" value="Hexapeptide repeat proteins"/>
    <property type="match status" value="1"/>
</dbReference>
<name>U4UIU2_DENPD</name>
<evidence type="ECO:0000256" key="5">
    <source>
        <dbReference type="ARBA" id="ARBA00022917"/>
    </source>
</evidence>
<gene>
    <name evidence="10" type="ORF">D910_11249</name>
</gene>
<evidence type="ECO:0000256" key="4">
    <source>
        <dbReference type="ARBA" id="ARBA00022540"/>
    </source>
</evidence>
<dbReference type="PANTHER" id="PTHR45887:SF1">
    <property type="entry name" value="TRANSLATION INITIATION FACTOR EIF-2B SUBUNIT EPSILON"/>
    <property type="match status" value="1"/>
</dbReference>
<dbReference type="SUPFAM" id="SSF53448">
    <property type="entry name" value="Nucleotide-diphospho-sugar transferases"/>
    <property type="match status" value="1"/>
</dbReference>
<evidence type="ECO:0000256" key="1">
    <source>
        <dbReference type="ARBA" id="ARBA00004514"/>
    </source>
</evidence>
<reference evidence="10 11" key="1">
    <citation type="journal article" date="2013" name="Genome Biol.">
        <title>Draft genome of the mountain pine beetle, Dendroctonus ponderosae Hopkins, a major forest pest.</title>
        <authorList>
            <person name="Keeling C.I."/>
            <person name="Yuen M.M."/>
            <person name="Liao N.Y."/>
            <person name="Docking T.R."/>
            <person name="Chan S.K."/>
            <person name="Taylor G.A."/>
            <person name="Palmquist D.L."/>
            <person name="Jackman S.D."/>
            <person name="Nguyen A."/>
            <person name="Li M."/>
            <person name="Henderson H."/>
            <person name="Janes J.K."/>
            <person name="Zhao Y."/>
            <person name="Pandoh P."/>
            <person name="Moore R."/>
            <person name="Sperling F.A."/>
            <person name="Huber D.P."/>
            <person name="Birol I."/>
            <person name="Jones S.J."/>
            <person name="Bohlmann J."/>
        </authorList>
    </citation>
    <scope>NUCLEOTIDE SEQUENCE</scope>
</reference>
<dbReference type="Gene3D" id="3.90.550.10">
    <property type="entry name" value="Spore Coat Polysaccharide Biosynthesis Protein SpsA, Chain A"/>
    <property type="match status" value="1"/>
</dbReference>
<keyword evidence="5" id="KW-0648">Protein biosynthesis</keyword>
<evidence type="ECO:0000313" key="10">
    <source>
        <dbReference type="EMBL" id="ERL93964.1"/>
    </source>
</evidence>
<proteinExistence type="inferred from homology"/>
<dbReference type="GO" id="GO:0031369">
    <property type="term" value="F:translation initiation factor binding"/>
    <property type="evidence" value="ECO:0007669"/>
    <property type="project" value="InterPro"/>
</dbReference>
<dbReference type="Pfam" id="PF02020">
    <property type="entry name" value="W2"/>
    <property type="match status" value="1"/>
</dbReference>
<dbReference type="GO" id="GO:0005851">
    <property type="term" value="C:eukaryotic translation initiation factor 2B complex"/>
    <property type="evidence" value="ECO:0007669"/>
    <property type="project" value="TreeGrafter"/>
</dbReference>
<evidence type="ECO:0000259" key="9">
    <source>
        <dbReference type="PROSITE" id="PS51363"/>
    </source>
</evidence>
<dbReference type="Pfam" id="PF25084">
    <property type="entry name" value="LbH_EIF2B"/>
    <property type="match status" value="1"/>
</dbReference>
<evidence type="ECO:0000256" key="8">
    <source>
        <dbReference type="ARBA" id="ARBA00046432"/>
    </source>
</evidence>
<dbReference type="GO" id="GO:0005085">
    <property type="term" value="F:guanyl-nucleotide exchange factor activity"/>
    <property type="evidence" value="ECO:0007669"/>
    <property type="project" value="InterPro"/>
</dbReference>
<dbReference type="EMBL" id="KB632375">
    <property type="protein sequence ID" value="ERL93964.1"/>
    <property type="molecule type" value="Genomic_DNA"/>
</dbReference>
<dbReference type="GO" id="GO:0003743">
    <property type="term" value="F:translation initiation factor activity"/>
    <property type="evidence" value="ECO:0007669"/>
    <property type="project" value="UniProtKB-KW"/>
</dbReference>
<dbReference type="OrthoDB" id="424572at2759"/>
<dbReference type="CDD" id="cd04197">
    <property type="entry name" value="eIF-2B_epsilon_N"/>
    <property type="match status" value="1"/>
</dbReference>
<keyword evidence="4" id="KW-0396">Initiation factor</keyword>
<comment type="subunit">
    <text evidence="8">Component of the translation initiation factor 2B (eIF2B) complex which is a heterodecamer of two sets of five different subunits: alpha, beta, gamma, delta and epsilon. Subunits alpha, beta and delta comprise a regulatory subcomplex and subunits epsilon and gamma comprise a catalytic subcomplex. Within the complex, the hexameric regulatory complex resides at the center, with the two heterodimeric catalytic subcomplexes bound on opposite sides.</text>
</comment>
<organism evidence="10 11">
    <name type="scientific">Dendroctonus ponderosae</name>
    <name type="common">Mountain pine beetle</name>
    <dbReference type="NCBI Taxonomy" id="77166"/>
    <lineage>
        <taxon>Eukaryota</taxon>
        <taxon>Metazoa</taxon>
        <taxon>Ecdysozoa</taxon>
        <taxon>Arthropoda</taxon>
        <taxon>Hexapoda</taxon>
        <taxon>Insecta</taxon>
        <taxon>Pterygota</taxon>
        <taxon>Neoptera</taxon>
        <taxon>Endopterygota</taxon>
        <taxon>Coleoptera</taxon>
        <taxon>Polyphaga</taxon>
        <taxon>Cucujiformia</taxon>
        <taxon>Curculionidae</taxon>
        <taxon>Scolytinae</taxon>
        <taxon>Dendroctonus</taxon>
    </lineage>
</organism>
<evidence type="ECO:0000256" key="6">
    <source>
        <dbReference type="ARBA" id="ARBA00044144"/>
    </source>
</evidence>
<dbReference type="SMART" id="SM00515">
    <property type="entry name" value="eIF5C"/>
    <property type="match status" value="1"/>
</dbReference>
<accession>U4UIU2</accession>
<dbReference type="InterPro" id="IPR003307">
    <property type="entry name" value="W2_domain"/>
</dbReference>
<feature type="domain" description="W2" evidence="9">
    <location>
        <begin position="455"/>
        <end position="650"/>
    </location>
</feature>
<evidence type="ECO:0000256" key="3">
    <source>
        <dbReference type="ARBA" id="ARBA00022490"/>
    </source>
</evidence>
<dbReference type="SUPFAM" id="SSF51161">
    <property type="entry name" value="Trimeric LpxA-like enzymes"/>
    <property type="match status" value="1"/>
</dbReference>
<dbReference type="InterPro" id="IPR051956">
    <property type="entry name" value="eIF2B_epsilon"/>
</dbReference>
<dbReference type="AlphaFoldDB" id="U4UIU2"/>
<dbReference type="InterPro" id="IPR016024">
    <property type="entry name" value="ARM-type_fold"/>
</dbReference>
<evidence type="ECO:0000256" key="7">
    <source>
        <dbReference type="ARBA" id="ARBA00044345"/>
    </source>
</evidence>
<dbReference type="Gene3D" id="1.25.40.180">
    <property type="match status" value="1"/>
</dbReference>
<dbReference type="InterPro" id="IPR029044">
    <property type="entry name" value="Nucleotide-diphossugar_trans"/>
</dbReference>
<sequence length="654" mass="73847">MSKKREIMSTESYKQAVLIADTFENEFVPISNDIPLSLFPLANKPLIDYTLEFLSLGGIDETFLFCCKHAAKIKAHIKKCMEEAVGWTLSMKVHLIVSESCRSFGDCLRDLDAKGHIRGDFILLEPGVVSNISLLPLLKRHSAQCKADKGTAMTLVFQECGSGHTSLSPEDEVCVALSQKNRVLFHKKTKRSNDKRVDIPLEIFLENPVVSIRHDIRDTHITICSSSVLPLFIDNFDFQTKDDFVRGLLINEDILGSTIYSHILKGSNYAASVHNWRSYQSIRSRLVPNESIVSPTSKVALSAILCRCIVGPNVVIGEKVTIQDAFIFENTHIEDSAIVSLSVIGSDCLIKKGAKVTVGSVLGKGVVINENSLIENTLVQATESEYDLAQPEDKLGDAAYRLRADEDEEDLEMDKILAKRLSRLHFYDATSDTEYETEEELSDSDVLSRSDSPPLDDTKVFFTEVIDSLARGFEDKLLCDNLILEVNSSRYAYNITLEEVSFYVYFTEKMLLQLMRKSVSMQFFLQPSLVNYYVIKAILIMSYKLPTGGQYFSKFAQLLNYFTPVLKNYIKSQSSMGDCLQAVEDVAESGEPLSDKWAIFVVKYLYEKDYLSEDAILKWFANVSPESKMWSQVNRFVEWLQEAEEEDSSEEESE</sequence>
<dbReference type="InterPro" id="IPR044123">
    <property type="entry name" value="W2_eIF2B_epsilon"/>
</dbReference>
<dbReference type="Proteomes" id="UP000030742">
    <property type="component" value="Unassembled WGS sequence"/>
</dbReference>
<keyword evidence="3" id="KW-0963">Cytoplasm</keyword>
<evidence type="ECO:0000313" key="11">
    <source>
        <dbReference type="Proteomes" id="UP000030742"/>
    </source>
</evidence>
<dbReference type="InterPro" id="IPR056764">
    <property type="entry name" value="LbH_EIF2B3/5"/>
</dbReference>
<comment type="similarity">
    <text evidence="2">Belongs to the eIF-2B gamma/epsilon subunits family.</text>
</comment>
<dbReference type="GO" id="GO:0005829">
    <property type="term" value="C:cytosol"/>
    <property type="evidence" value="ECO:0007669"/>
    <property type="project" value="UniProtKB-SubCell"/>
</dbReference>
<dbReference type="InterPro" id="IPR011004">
    <property type="entry name" value="Trimer_LpxA-like_sf"/>
</dbReference>
<dbReference type="PANTHER" id="PTHR45887">
    <property type="entry name" value="TRANSLATION INITIATION FACTOR EIF-2B SUBUNIT EPSILON"/>
    <property type="match status" value="1"/>
</dbReference>
<dbReference type="SUPFAM" id="SSF48371">
    <property type="entry name" value="ARM repeat"/>
    <property type="match status" value="1"/>
</dbReference>
<evidence type="ECO:0000256" key="2">
    <source>
        <dbReference type="ARBA" id="ARBA00007878"/>
    </source>
</evidence>
<comment type="subcellular location">
    <subcellularLocation>
        <location evidence="1">Cytoplasm</location>
        <location evidence="1">Cytosol</location>
    </subcellularLocation>
</comment>
<dbReference type="PROSITE" id="PS51363">
    <property type="entry name" value="W2"/>
    <property type="match status" value="1"/>
</dbReference>
<dbReference type="InterPro" id="IPR035543">
    <property type="entry name" value="eIF-2B_epsilon_N"/>
</dbReference>
<protein>
    <recommendedName>
        <fullName evidence="6">Translation initiation factor eIF2B subunit epsilon</fullName>
    </recommendedName>
    <alternativeName>
        <fullName evidence="7">eIF2B GDP-GTP exchange factor subunit epsilon</fullName>
    </alternativeName>
</protein>
<dbReference type="CDD" id="cd11558">
    <property type="entry name" value="W2_eIF2B_epsilon"/>
    <property type="match status" value="1"/>
</dbReference>